<name>C1C2K0_CALCM</name>
<dbReference type="InterPro" id="IPR050122">
    <property type="entry name" value="RTK"/>
</dbReference>
<dbReference type="GO" id="GO:0007169">
    <property type="term" value="P:cell surface receptor protein tyrosine kinase signaling pathway"/>
    <property type="evidence" value="ECO:0007669"/>
    <property type="project" value="TreeGrafter"/>
</dbReference>
<keyword evidence="3" id="KW-0418">Kinase</keyword>
<sequence>MYLRVHLIRRIIKVLITQGLLALAMAQVKESFFILNESIVLSVFVLICFVVLIALLSTSFKAGDLGPFFSSLSPRICCCFRSCSSPQNESTQGNETQHRSNDRSHFVDLSSIDEAIDFTLQTPSPSKEDLTEGKNNGSLPWISIIPKSLKMDPFLCFDRRNLHFTSMGVQGRFGMVSKGMLGMADGSNREIFIRSLNATKKPDSEVSFFFEDLLKYHDINSDNIIQLIGVDYKHSRCLAIFNDGYVGDLKMFLTNREEADRAFIKEEMQISFCHDIVSGLKFWHQNFTIPLDFGARTCQVTNSFVIKIGDFGEAVSMYPQDYVDIYKLMNKEPQNTLEDRRYPIRWLSPEILHGLRGGKTSSFITRQSNIWNLGMTFWEILTFGQKPYPELSNRQVLFGDPTSKLETTLSFQNSTFFCIQEKVLHDLTVRCLKIDPRSRCDIFMLESFLTNFKALPADDRFSSIQKVWSKAFKE</sequence>
<feature type="transmembrane region" description="Helical" evidence="1">
    <location>
        <begin position="38"/>
        <end position="56"/>
    </location>
</feature>
<dbReference type="PANTHER" id="PTHR24416">
    <property type="entry name" value="TYROSINE-PROTEIN KINASE RECEPTOR"/>
    <property type="match status" value="1"/>
</dbReference>
<evidence type="ECO:0000256" key="1">
    <source>
        <dbReference type="SAM" id="Phobius"/>
    </source>
</evidence>
<keyword evidence="1" id="KW-0812">Transmembrane</keyword>
<keyword evidence="3" id="KW-0808">Transferase</keyword>
<dbReference type="Gene3D" id="3.30.200.20">
    <property type="entry name" value="Phosphorylase Kinase, domain 1"/>
    <property type="match status" value="1"/>
</dbReference>
<feature type="domain" description="Protein kinase" evidence="2">
    <location>
        <begin position="162"/>
        <end position="449"/>
    </location>
</feature>
<dbReference type="PROSITE" id="PS50011">
    <property type="entry name" value="PROTEIN_KINASE_DOM"/>
    <property type="match status" value="1"/>
</dbReference>
<dbReference type="PANTHER" id="PTHR24416:SF609">
    <property type="entry name" value="PROTEIN KINASE DOMAIN-CONTAINING PROTEIN"/>
    <property type="match status" value="1"/>
</dbReference>
<dbReference type="InterPro" id="IPR001245">
    <property type="entry name" value="Ser-Thr/Tyr_kinase_cat_dom"/>
</dbReference>
<keyword evidence="1" id="KW-1133">Transmembrane helix</keyword>
<dbReference type="GO" id="GO:0005524">
    <property type="term" value="F:ATP binding"/>
    <property type="evidence" value="ECO:0007669"/>
    <property type="project" value="InterPro"/>
</dbReference>
<reference evidence="3" key="1">
    <citation type="submission" date="2009-03" db="EMBL/GenBank/DDBJ databases">
        <title>Caligus clemensi ESTs and full-length cDNAs.</title>
        <authorList>
            <person name="Yasuike M."/>
            <person name="von Schalburg K."/>
            <person name="Cooper G."/>
            <person name="Leong J."/>
            <person name="Jones S.R.M."/>
            <person name="Koop B.F."/>
        </authorList>
    </citation>
    <scope>NUCLEOTIDE SEQUENCE</scope>
    <source>
        <tissue evidence="3">Whole</tissue>
    </source>
</reference>
<dbReference type="GO" id="GO:0005886">
    <property type="term" value="C:plasma membrane"/>
    <property type="evidence" value="ECO:0007669"/>
    <property type="project" value="TreeGrafter"/>
</dbReference>
<dbReference type="Pfam" id="PF07714">
    <property type="entry name" value="PK_Tyr_Ser-Thr"/>
    <property type="match status" value="1"/>
</dbReference>
<dbReference type="GO" id="GO:0004714">
    <property type="term" value="F:transmembrane receptor protein tyrosine kinase activity"/>
    <property type="evidence" value="ECO:0007669"/>
    <property type="project" value="TreeGrafter"/>
</dbReference>
<gene>
    <name evidence="3" type="primary">LMTK2</name>
</gene>
<dbReference type="InterPro" id="IPR011009">
    <property type="entry name" value="Kinase-like_dom_sf"/>
</dbReference>
<dbReference type="SUPFAM" id="SSF56112">
    <property type="entry name" value="Protein kinase-like (PK-like)"/>
    <property type="match status" value="1"/>
</dbReference>
<dbReference type="EMBL" id="BT081079">
    <property type="protein sequence ID" value="ACO15503.1"/>
    <property type="molecule type" value="mRNA"/>
</dbReference>
<dbReference type="Gene3D" id="1.10.510.10">
    <property type="entry name" value="Transferase(Phosphotransferase) domain 1"/>
    <property type="match status" value="1"/>
</dbReference>
<protein>
    <submittedName>
        <fullName evidence="3">Serine/threonine-protein kinase LMTK2</fullName>
    </submittedName>
</protein>
<evidence type="ECO:0000259" key="2">
    <source>
        <dbReference type="PROSITE" id="PS50011"/>
    </source>
</evidence>
<keyword evidence="1" id="KW-0472">Membrane</keyword>
<accession>C1C2K0</accession>
<dbReference type="InterPro" id="IPR000719">
    <property type="entry name" value="Prot_kinase_dom"/>
</dbReference>
<dbReference type="GO" id="GO:0043235">
    <property type="term" value="C:receptor complex"/>
    <property type="evidence" value="ECO:0007669"/>
    <property type="project" value="TreeGrafter"/>
</dbReference>
<dbReference type="AlphaFoldDB" id="C1C2K0"/>
<proteinExistence type="evidence at transcript level"/>
<organism evidence="3">
    <name type="scientific">Caligus clemensi</name>
    <name type="common">Sea louse</name>
    <dbReference type="NCBI Taxonomy" id="344056"/>
    <lineage>
        <taxon>Eukaryota</taxon>
        <taxon>Metazoa</taxon>
        <taxon>Ecdysozoa</taxon>
        <taxon>Arthropoda</taxon>
        <taxon>Crustacea</taxon>
        <taxon>Multicrustacea</taxon>
        <taxon>Hexanauplia</taxon>
        <taxon>Copepoda</taxon>
        <taxon>Siphonostomatoida</taxon>
        <taxon>Caligidae</taxon>
        <taxon>Caligus</taxon>
    </lineage>
</organism>
<evidence type="ECO:0000313" key="3">
    <source>
        <dbReference type="EMBL" id="ACO15503.1"/>
    </source>
</evidence>